<comment type="caution">
    <text evidence="1">The sequence shown here is derived from an EMBL/GenBank/DDBJ whole genome shotgun (WGS) entry which is preliminary data.</text>
</comment>
<organism evidence="1 2">
    <name type="scientific">Nephila pilipes</name>
    <name type="common">Giant wood spider</name>
    <name type="synonym">Nephila maculata</name>
    <dbReference type="NCBI Taxonomy" id="299642"/>
    <lineage>
        <taxon>Eukaryota</taxon>
        <taxon>Metazoa</taxon>
        <taxon>Ecdysozoa</taxon>
        <taxon>Arthropoda</taxon>
        <taxon>Chelicerata</taxon>
        <taxon>Arachnida</taxon>
        <taxon>Araneae</taxon>
        <taxon>Araneomorphae</taxon>
        <taxon>Entelegynae</taxon>
        <taxon>Araneoidea</taxon>
        <taxon>Nephilidae</taxon>
        <taxon>Nephila</taxon>
    </lineage>
</organism>
<name>A0A8X6IHZ8_NEPPI</name>
<keyword evidence="2" id="KW-1185">Reference proteome</keyword>
<gene>
    <name evidence="1" type="ORF">NPIL_280841</name>
</gene>
<dbReference type="Proteomes" id="UP000887013">
    <property type="component" value="Unassembled WGS sequence"/>
</dbReference>
<evidence type="ECO:0000313" key="1">
    <source>
        <dbReference type="EMBL" id="GFS46863.1"/>
    </source>
</evidence>
<accession>A0A8X6IHZ8</accession>
<sequence>MSIPAASYRAHYRLAGSGHTSAAVARVPTFRVRPRITVKVWVREKNPVEHMRGRMMPFLENRMGMRASDARKWNASDSRRSALLLFNDNPFGVRRQRRLKKNRSLSK</sequence>
<dbReference type="EMBL" id="BMAW01044884">
    <property type="protein sequence ID" value="GFS46863.1"/>
    <property type="molecule type" value="Genomic_DNA"/>
</dbReference>
<evidence type="ECO:0000313" key="2">
    <source>
        <dbReference type="Proteomes" id="UP000887013"/>
    </source>
</evidence>
<protein>
    <submittedName>
        <fullName evidence="1">Uncharacterized protein</fullName>
    </submittedName>
</protein>
<proteinExistence type="predicted"/>
<dbReference type="AlphaFoldDB" id="A0A8X6IHZ8"/>
<reference evidence="1" key="1">
    <citation type="submission" date="2020-08" db="EMBL/GenBank/DDBJ databases">
        <title>Multicomponent nature underlies the extraordinary mechanical properties of spider dragline silk.</title>
        <authorList>
            <person name="Kono N."/>
            <person name="Nakamura H."/>
            <person name="Mori M."/>
            <person name="Yoshida Y."/>
            <person name="Ohtoshi R."/>
            <person name="Malay A.D."/>
            <person name="Moran D.A.P."/>
            <person name="Tomita M."/>
            <person name="Numata K."/>
            <person name="Arakawa K."/>
        </authorList>
    </citation>
    <scope>NUCLEOTIDE SEQUENCE</scope>
</reference>